<dbReference type="RefSeq" id="WP_101645141.1">
    <property type="nucleotide sequence ID" value="NZ_PGUY01000063.1"/>
</dbReference>
<accession>A0A2N5M1G8</accession>
<feature type="domain" description="Helix-turn-helix" evidence="1">
    <location>
        <begin position="26"/>
        <end position="72"/>
    </location>
</feature>
<name>A0A2N5M1G8_9BACI</name>
<evidence type="ECO:0000313" key="2">
    <source>
        <dbReference type="EMBL" id="PLT28201.1"/>
    </source>
</evidence>
<proteinExistence type="predicted"/>
<dbReference type="SUPFAM" id="SSF46955">
    <property type="entry name" value="Putative DNA-binding domain"/>
    <property type="match status" value="1"/>
</dbReference>
<dbReference type="OrthoDB" id="2868166at2"/>
<sequence>MKDLKKFGLEPKLHDLFCAIPDDSVLTPYQIASILVRSEETIRRWCRKGKLPAYNWGGKYAIMGSDFKIFMQTSHNKKDNIGKFFK</sequence>
<protein>
    <recommendedName>
        <fullName evidence="1">Helix-turn-helix domain-containing protein</fullName>
    </recommendedName>
</protein>
<gene>
    <name evidence="2" type="ORF">CUU66_19860</name>
</gene>
<evidence type="ECO:0000313" key="3">
    <source>
        <dbReference type="Proteomes" id="UP000234748"/>
    </source>
</evidence>
<evidence type="ECO:0000259" key="1">
    <source>
        <dbReference type="Pfam" id="PF12728"/>
    </source>
</evidence>
<dbReference type="Pfam" id="PF12728">
    <property type="entry name" value="HTH_17"/>
    <property type="match status" value="1"/>
</dbReference>
<reference evidence="2 3" key="1">
    <citation type="submission" date="2017-11" db="EMBL/GenBank/DDBJ databases">
        <title>Comparitive Functional Genomics of Dry Heat Resistant strains isolated from the Viking Spacecraft.</title>
        <authorList>
            <person name="Seuylemezian A."/>
            <person name="Cooper K."/>
            <person name="Vaishampayan P."/>
        </authorList>
    </citation>
    <scope>NUCLEOTIDE SEQUENCE [LARGE SCALE GENOMIC DNA]</scope>
    <source>
        <strain evidence="2 3">V1-29</strain>
    </source>
</reference>
<organism evidence="2 3">
    <name type="scientific">Peribacillus deserti</name>
    <dbReference type="NCBI Taxonomy" id="673318"/>
    <lineage>
        <taxon>Bacteria</taxon>
        <taxon>Bacillati</taxon>
        <taxon>Bacillota</taxon>
        <taxon>Bacilli</taxon>
        <taxon>Bacillales</taxon>
        <taxon>Bacillaceae</taxon>
        <taxon>Peribacillus</taxon>
    </lineage>
</organism>
<dbReference type="AlphaFoldDB" id="A0A2N5M1G8"/>
<comment type="caution">
    <text evidence="2">The sequence shown here is derived from an EMBL/GenBank/DDBJ whole genome shotgun (WGS) entry which is preliminary data.</text>
</comment>
<dbReference type="EMBL" id="PGUY01000063">
    <property type="protein sequence ID" value="PLT28201.1"/>
    <property type="molecule type" value="Genomic_DNA"/>
</dbReference>
<dbReference type="InterPro" id="IPR041657">
    <property type="entry name" value="HTH_17"/>
</dbReference>
<keyword evidence="3" id="KW-1185">Reference proteome</keyword>
<dbReference type="Proteomes" id="UP000234748">
    <property type="component" value="Unassembled WGS sequence"/>
</dbReference>
<dbReference type="InterPro" id="IPR009061">
    <property type="entry name" value="DNA-bd_dom_put_sf"/>
</dbReference>